<organism evidence="2 3">
    <name type="scientific">Spirosoma foliorum</name>
    <dbReference type="NCBI Taxonomy" id="2710596"/>
    <lineage>
        <taxon>Bacteria</taxon>
        <taxon>Pseudomonadati</taxon>
        <taxon>Bacteroidota</taxon>
        <taxon>Cytophagia</taxon>
        <taxon>Cytophagales</taxon>
        <taxon>Cytophagaceae</taxon>
        <taxon>Spirosoma</taxon>
    </lineage>
</organism>
<name>A0A7G5GMR8_9BACT</name>
<accession>A0A7G5GMR8</accession>
<feature type="domain" description="DUF5615" evidence="1">
    <location>
        <begin position="1"/>
        <end position="94"/>
    </location>
</feature>
<reference evidence="2 3" key="1">
    <citation type="submission" date="2020-07" db="EMBL/GenBank/DDBJ databases">
        <title>Spirosoma foliorum sp. nov., isolated from the leaves on the Nejang mountain Korea, Republic of.</title>
        <authorList>
            <person name="Ho H."/>
            <person name="Lee Y.-J."/>
            <person name="Nurcahyanto D.-A."/>
            <person name="Kim S.-G."/>
        </authorList>
    </citation>
    <scope>NUCLEOTIDE SEQUENCE [LARGE SCALE GENOMIC DNA]</scope>
    <source>
        <strain evidence="2 3">PL0136</strain>
    </source>
</reference>
<evidence type="ECO:0000313" key="2">
    <source>
        <dbReference type="EMBL" id="QMW00160.1"/>
    </source>
</evidence>
<sequence>MKFLADENFPITAFRILLEAGYDIKHIAYEMPSVTDIDVTGLAIRENRIILTFDGDYGTLIFKLGYRPPGVVYFRLPTITADEPARIVMNLLKEGYPIDHMHTVVETDKIRQRRIQ</sequence>
<protein>
    <submittedName>
        <fullName evidence="2">DUF5615 family PIN-like protein</fullName>
    </submittedName>
</protein>
<dbReference type="KEGG" id="sfol:H3H32_19215"/>
<gene>
    <name evidence="2" type="ORF">H3H32_19215</name>
</gene>
<evidence type="ECO:0000313" key="3">
    <source>
        <dbReference type="Proteomes" id="UP000515369"/>
    </source>
</evidence>
<dbReference type="AlphaFoldDB" id="A0A7G5GMR8"/>
<evidence type="ECO:0000259" key="1">
    <source>
        <dbReference type="Pfam" id="PF18480"/>
    </source>
</evidence>
<dbReference type="Proteomes" id="UP000515369">
    <property type="component" value="Chromosome"/>
</dbReference>
<dbReference type="RefSeq" id="WP_182457215.1">
    <property type="nucleotide sequence ID" value="NZ_CP059732.1"/>
</dbReference>
<proteinExistence type="predicted"/>
<dbReference type="EMBL" id="CP059732">
    <property type="protein sequence ID" value="QMW00160.1"/>
    <property type="molecule type" value="Genomic_DNA"/>
</dbReference>
<dbReference type="Pfam" id="PF18480">
    <property type="entry name" value="DUF5615"/>
    <property type="match status" value="1"/>
</dbReference>
<dbReference type="InterPro" id="IPR041049">
    <property type="entry name" value="DUF5615"/>
</dbReference>
<keyword evidence="3" id="KW-1185">Reference proteome</keyword>